<dbReference type="Pfam" id="PF02515">
    <property type="entry name" value="CoA_transf_3"/>
    <property type="match status" value="1"/>
</dbReference>
<dbReference type="GO" id="GO:0008410">
    <property type="term" value="F:CoA-transferase activity"/>
    <property type="evidence" value="ECO:0007669"/>
    <property type="project" value="TreeGrafter"/>
</dbReference>
<keyword evidence="1" id="KW-0808">Transferase</keyword>
<dbReference type="AlphaFoldDB" id="A0A160VG49"/>
<gene>
    <name evidence="3" type="ORF">MGWOODY_Clf807</name>
</gene>
<dbReference type="Gene3D" id="3.30.1540.10">
    <property type="entry name" value="formyl-coa transferase, domain 3"/>
    <property type="match status" value="1"/>
</dbReference>
<dbReference type="InterPro" id="IPR044855">
    <property type="entry name" value="CoA-Trfase_III_dom3_sf"/>
</dbReference>
<dbReference type="PANTHER" id="PTHR48207">
    <property type="entry name" value="SUCCINATE--HYDROXYMETHYLGLUTARATE COA-TRANSFERASE"/>
    <property type="match status" value="1"/>
</dbReference>
<dbReference type="EMBL" id="FAXA01000246">
    <property type="protein sequence ID" value="CUV05011.1"/>
    <property type="molecule type" value="Genomic_DNA"/>
</dbReference>
<accession>A0A160VG49</accession>
<dbReference type="InterPro" id="IPR003673">
    <property type="entry name" value="CoA-Trfase_fam_III"/>
</dbReference>
<reference evidence="3" key="1">
    <citation type="submission" date="2015-10" db="EMBL/GenBank/DDBJ databases">
        <authorList>
            <person name="Gilbert D.G."/>
        </authorList>
    </citation>
    <scope>NUCLEOTIDE SEQUENCE</scope>
</reference>
<name>A0A160VG49_9ZZZZ</name>
<sequence length="422" mass="47079">MLEFGVVWAGPYCAAFLAGMGAEVIKIESIKKFISMTRGQIPRPTEDDLRNLPTSVGATPNRLPGKRPWNRIPLFNAHASNKLGMTVDLLQPKGKKTLMDLIAISDVIVENNPTETMEKLGISYEKIRETNPGLIMCRMPAYANEGPYQNHRSFGFHIEGVVGHTLLRGYSDMDPSGVTSVLMGDAASGTQGAFAVLSALHHRRRTGKGQLIELSQAENLIPFMGEAFMDYTMNGRNQSTLGNRHPVAIQGCYPCLGEDRWVTIAIAGDDDWRGLCQAMGDPEWSQESGFRDPTVRYERHDEIDEQISQWTRTLEPQQVMRLLQEKGVAAGPVMDQRDAYADPHLNERGAFEEAYQEDTGTHLYPGAPYKMSETPSKIRRGPVRLGEDNEYVYQELLGCSAEEYAVLEEEGHIGMDYHPDVK</sequence>
<dbReference type="InterPro" id="IPR023606">
    <property type="entry name" value="CoA-Trfase_III_dom_1_sf"/>
</dbReference>
<dbReference type="InterPro" id="IPR050483">
    <property type="entry name" value="CoA-transferase_III_domain"/>
</dbReference>
<evidence type="ECO:0000313" key="3">
    <source>
        <dbReference type="EMBL" id="CUV05011.1"/>
    </source>
</evidence>
<evidence type="ECO:0000256" key="2">
    <source>
        <dbReference type="SAM" id="MobiDB-lite"/>
    </source>
</evidence>
<protein>
    <submittedName>
        <fullName evidence="3">L-carnitine dehydratase/bile acid-inducible protein F</fullName>
    </submittedName>
</protein>
<feature type="region of interest" description="Disordered" evidence="2">
    <location>
        <begin position="44"/>
        <end position="63"/>
    </location>
</feature>
<evidence type="ECO:0000256" key="1">
    <source>
        <dbReference type="ARBA" id="ARBA00022679"/>
    </source>
</evidence>
<dbReference type="PANTHER" id="PTHR48207:SF3">
    <property type="entry name" value="SUCCINATE--HYDROXYMETHYLGLUTARATE COA-TRANSFERASE"/>
    <property type="match status" value="1"/>
</dbReference>
<feature type="region of interest" description="Disordered" evidence="2">
    <location>
        <begin position="356"/>
        <end position="375"/>
    </location>
</feature>
<dbReference type="SUPFAM" id="SSF89796">
    <property type="entry name" value="CoA-transferase family III (CaiB/BaiF)"/>
    <property type="match status" value="1"/>
</dbReference>
<proteinExistence type="predicted"/>
<dbReference type="Gene3D" id="3.40.50.10540">
    <property type="entry name" value="Crotonobetainyl-coa:carnitine coa-transferase, domain 1"/>
    <property type="match status" value="1"/>
</dbReference>
<organism evidence="3">
    <name type="scientific">hydrothermal vent metagenome</name>
    <dbReference type="NCBI Taxonomy" id="652676"/>
    <lineage>
        <taxon>unclassified sequences</taxon>
        <taxon>metagenomes</taxon>
        <taxon>ecological metagenomes</taxon>
    </lineage>
</organism>